<protein>
    <recommendedName>
        <fullName evidence="2">F-box domain-containing protein</fullName>
    </recommendedName>
</protein>
<feature type="region of interest" description="Disordered" evidence="1">
    <location>
        <begin position="631"/>
        <end position="859"/>
    </location>
</feature>
<dbReference type="EMBL" id="ML769470">
    <property type="protein sequence ID" value="KAE9399366.1"/>
    <property type="molecule type" value="Genomic_DNA"/>
</dbReference>
<feature type="compositionally biased region" description="Low complexity" evidence="1">
    <location>
        <begin position="775"/>
        <end position="786"/>
    </location>
</feature>
<accession>A0A6A4HMR6</accession>
<gene>
    <name evidence="3" type="ORF">BT96DRAFT_920167</name>
</gene>
<dbReference type="InterPro" id="IPR003903">
    <property type="entry name" value="UIM_dom"/>
</dbReference>
<dbReference type="InterPro" id="IPR036322">
    <property type="entry name" value="WD40_repeat_dom_sf"/>
</dbReference>
<evidence type="ECO:0000256" key="1">
    <source>
        <dbReference type="SAM" id="MobiDB-lite"/>
    </source>
</evidence>
<evidence type="ECO:0000313" key="3">
    <source>
        <dbReference type="EMBL" id="KAE9399366.1"/>
    </source>
</evidence>
<feature type="domain" description="F-box" evidence="2">
    <location>
        <begin position="28"/>
        <end position="74"/>
    </location>
</feature>
<dbReference type="AlphaFoldDB" id="A0A6A4HMR6"/>
<name>A0A6A4HMR6_9AGAR</name>
<feature type="compositionally biased region" description="Polar residues" evidence="1">
    <location>
        <begin position="683"/>
        <end position="720"/>
    </location>
</feature>
<dbReference type="PROSITE" id="PS50330">
    <property type="entry name" value="UIM"/>
    <property type="match status" value="1"/>
</dbReference>
<dbReference type="Proteomes" id="UP000799118">
    <property type="component" value="Unassembled WGS sequence"/>
</dbReference>
<organism evidence="3 4">
    <name type="scientific">Gymnopus androsaceus JB14</name>
    <dbReference type="NCBI Taxonomy" id="1447944"/>
    <lineage>
        <taxon>Eukaryota</taxon>
        <taxon>Fungi</taxon>
        <taxon>Dikarya</taxon>
        <taxon>Basidiomycota</taxon>
        <taxon>Agaricomycotina</taxon>
        <taxon>Agaricomycetes</taxon>
        <taxon>Agaricomycetidae</taxon>
        <taxon>Agaricales</taxon>
        <taxon>Marasmiineae</taxon>
        <taxon>Omphalotaceae</taxon>
        <taxon>Gymnopus</taxon>
    </lineage>
</organism>
<dbReference type="InterPro" id="IPR015943">
    <property type="entry name" value="WD40/YVTN_repeat-like_dom_sf"/>
</dbReference>
<feature type="compositionally biased region" description="Polar residues" evidence="1">
    <location>
        <begin position="821"/>
        <end position="843"/>
    </location>
</feature>
<dbReference type="PROSITE" id="PS50181">
    <property type="entry name" value="FBOX"/>
    <property type="match status" value="1"/>
</dbReference>
<dbReference type="InterPro" id="IPR001810">
    <property type="entry name" value="F-box_dom"/>
</dbReference>
<dbReference type="Pfam" id="PF12937">
    <property type="entry name" value="F-box-like"/>
    <property type="match status" value="1"/>
</dbReference>
<evidence type="ECO:0000259" key="2">
    <source>
        <dbReference type="PROSITE" id="PS50181"/>
    </source>
</evidence>
<keyword evidence="4" id="KW-1185">Reference proteome</keyword>
<sequence length="878" mass="95283">MLNWPYKDHPNKSSSLNHFTTSPTSITKHGLLSLPTENLTHITSYLDPPALFALQRVNRVLCDHVKEEHTWYRAFVSKFLGISPEGDVDSEKAVLLRRTENSWKKEYVVRFNLLRRWERSNNATVAHAPVHSPISTMFLMQHNYSLLSSSLQYGIVSRSIPLVGKIIKGFLSPVHTAGTGLGIGNPNTANVSACALASDGGTAKIVWGFRSGEIAVMTAAKTMETGIRSTGRLVRSRVEEQHNGEVTELHWDEPNSLILSVAKDGIKIWDAKKVRNLWTSPFLLETCVSAALCNSGQGFVVVSIMGNGELWIWHQIALTEDSVSAAASVPVKFSYPLEDDDPNSNNSRAATSLHVESAAAGIHAFLTYPSRSEFWGVFFEYTSSTYRVMKYSDEASGTVSSLFPCLCNQDSDQRGFVIAGHELGWITVYPHIDPSTITARAVPQISPIRKFEAHLDGSTVTTLAWNGIILVTGAANGSTTVFDACTFSRLRVLNSPVHPSRIRGIGVGANGQAVSGKVSQIILGKDRDFLLVSVGDRALAFKADAVRKRRIAGSGKKKTKGTVTAKGHEKLLLDQLITESIDEHDQESRHLKKVYGREREHRENLDRLGLDEVEAMEYVLMLSRDEALERARHGGNEGSSQHVMDDGVFEGDFDDIPTTSGMSMPSPTLNQSPPPSPPISLPHKTSISSLHSTGSPYTPKSKSRPINTPGSPSRSNQKIQVSPRRRKEPREAGFGDDGDSGRGSLSSSLYSSASLGGRGQGGFDGSPAMDDGTFPSISAASASPPSRLAHRTRVPRSPVRLSPSLLDDSPGKIAKGAWTKPLSSSRGGVTGSSPGSVINSSPASGYRGSSMDEMDEDMRMAIQLSLESAEEEAARRRT</sequence>
<dbReference type="OrthoDB" id="429520at2759"/>
<dbReference type="Gene3D" id="1.20.1280.50">
    <property type="match status" value="1"/>
</dbReference>
<dbReference type="InterPro" id="IPR036047">
    <property type="entry name" value="F-box-like_dom_sf"/>
</dbReference>
<dbReference type="InterPro" id="IPR001680">
    <property type="entry name" value="WD40_rpt"/>
</dbReference>
<dbReference type="SUPFAM" id="SSF81383">
    <property type="entry name" value="F-box domain"/>
    <property type="match status" value="1"/>
</dbReference>
<reference evidence="3" key="1">
    <citation type="journal article" date="2019" name="Environ. Microbiol.">
        <title>Fungal ecological strategies reflected in gene transcription - a case study of two litter decomposers.</title>
        <authorList>
            <person name="Barbi F."/>
            <person name="Kohler A."/>
            <person name="Barry K."/>
            <person name="Baskaran P."/>
            <person name="Daum C."/>
            <person name="Fauchery L."/>
            <person name="Ihrmark K."/>
            <person name="Kuo A."/>
            <person name="LaButti K."/>
            <person name="Lipzen A."/>
            <person name="Morin E."/>
            <person name="Grigoriev I.V."/>
            <person name="Henrissat B."/>
            <person name="Lindahl B."/>
            <person name="Martin F."/>
        </authorList>
    </citation>
    <scope>NUCLEOTIDE SEQUENCE</scope>
    <source>
        <strain evidence="3">JB14</strain>
    </source>
</reference>
<dbReference type="Gene3D" id="2.130.10.10">
    <property type="entry name" value="YVTN repeat-like/Quinoprotein amine dehydrogenase"/>
    <property type="match status" value="2"/>
</dbReference>
<feature type="compositionally biased region" description="Low complexity" evidence="1">
    <location>
        <begin position="742"/>
        <end position="755"/>
    </location>
</feature>
<evidence type="ECO:0000313" key="4">
    <source>
        <dbReference type="Proteomes" id="UP000799118"/>
    </source>
</evidence>
<dbReference type="SMART" id="SM00320">
    <property type="entry name" value="WD40"/>
    <property type="match status" value="2"/>
</dbReference>
<dbReference type="SUPFAM" id="SSF50978">
    <property type="entry name" value="WD40 repeat-like"/>
    <property type="match status" value="1"/>
</dbReference>
<proteinExistence type="predicted"/>